<feature type="region of interest" description="Disordered" evidence="1">
    <location>
        <begin position="205"/>
        <end position="226"/>
    </location>
</feature>
<gene>
    <name evidence="2" type="ORF">RF11_14768</name>
</gene>
<protein>
    <submittedName>
        <fullName evidence="2">Uncharacterized protein</fullName>
    </submittedName>
</protein>
<accession>A0A0C2M1U9</accession>
<name>A0A0C2M1U9_THEKT</name>
<reference evidence="2 3" key="1">
    <citation type="journal article" date="2014" name="Genome Biol. Evol.">
        <title>The genome of the myxosporean Thelohanellus kitauei shows adaptations to nutrient acquisition within its fish host.</title>
        <authorList>
            <person name="Yang Y."/>
            <person name="Xiong J."/>
            <person name="Zhou Z."/>
            <person name="Huo F."/>
            <person name="Miao W."/>
            <person name="Ran C."/>
            <person name="Liu Y."/>
            <person name="Zhang J."/>
            <person name="Feng J."/>
            <person name="Wang M."/>
            <person name="Wang M."/>
            <person name="Wang L."/>
            <person name="Yao B."/>
        </authorList>
    </citation>
    <scope>NUCLEOTIDE SEQUENCE [LARGE SCALE GENOMIC DNA]</scope>
    <source>
        <strain evidence="2">Wuqing</strain>
    </source>
</reference>
<organism evidence="2 3">
    <name type="scientific">Thelohanellus kitauei</name>
    <name type="common">Myxosporean</name>
    <dbReference type="NCBI Taxonomy" id="669202"/>
    <lineage>
        <taxon>Eukaryota</taxon>
        <taxon>Metazoa</taxon>
        <taxon>Cnidaria</taxon>
        <taxon>Myxozoa</taxon>
        <taxon>Myxosporea</taxon>
        <taxon>Bivalvulida</taxon>
        <taxon>Platysporina</taxon>
        <taxon>Myxobolidae</taxon>
        <taxon>Thelohanellus</taxon>
    </lineage>
</organism>
<keyword evidence="3" id="KW-1185">Reference proteome</keyword>
<dbReference type="Proteomes" id="UP000031668">
    <property type="component" value="Unassembled WGS sequence"/>
</dbReference>
<evidence type="ECO:0000313" key="2">
    <source>
        <dbReference type="EMBL" id="KII61040.1"/>
    </source>
</evidence>
<dbReference type="EMBL" id="JWZT01005388">
    <property type="protein sequence ID" value="KII61040.1"/>
    <property type="molecule type" value="Genomic_DNA"/>
</dbReference>
<dbReference type="AlphaFoldDB" id="A0A0C2M1U9"/>
<proteinExistence type="predicted"/>
<evidence type="ECO:0000256" key="1">
    <source>
        <dbReference type="SAM" id="MobiDB-lite"/>
    </source>
</evidence>
<dbReference type="OrthoDB" id="2278611at2759"/>
<evidence type="ECO:0000313" key="3">
    <source>
        <dbReference type="Proteomes" id="UP000031668"/>
    </source>
</evidence>
<feature type="compositionally biased region" description="Basic residues" evidence="1">
    <location>
        <begin position="214"/>
        <end position="226"/>
    </location>
</feature>
<comment type="caution">
    <text evidence="2">The sequence shown here is derived from an EMBL/GenBank/DDBJ whole genome shotgun (WGS) entry which is preliminary data.</text>
</comment>
<sequence>MEFGQKTCSANNVQEKWSNIKEKMFLIRHNPKGYKNCPHKIPMGGSYVGISSNRNRGVSIAFKNFGSKNKICSWKLSMQDLALGGLLMIVQIDESVLSRAMHNRGRDLLRPQHWVVGMYDVAAKACFCGIYNTYRSFHLLHGLAFHLSLGLSNLPVDPPYIHKTVNHSLFFRASVKKSFKRGGPKRESLLPSKIDIQCLKNRKMEKYGGSGMAKRQKKRSKTSSIK</sequence>